<feature type="transmembrane region" description="Helical" evidence="1">
    <location>
        <begin position="62"/>
        <end position="82"/>
    </location>
</feature>
<organism evidence="2 3">
    <name type="scientific">Paenibacillus turicensis</name>
    <dbReference type="NCBI Taxonomy" id="160487"/>
    <lineage>
        <taxon>Bacteria</taxon>
        <taxon>Bacillati</taxon>
        <taxon>Bacillota</taxon>
        <taxon>Bacilli</taxon>
        <taxon>Bacillales</taxon>
        <taxon>Paenibacillaceae</taxon>
        <taxon>Paenibacillus</taxon>
    </lineage>
</organism>
<dbReference type="Proteomes" id="UP001519272">
    <property type="component" value="Unassembled WGS sequence"/>
</dbReference>
<feature type="transmembrane region" description="Helical" evidence="1">
    <location>
        <begin position="229"/>
        <end position="253"/>
    </location>
</feature>
<reference evidence="2 3" key="1">
    <citation type="submission" date="2021-03" db="EMBL/GenBank/DDBJ databases">
        <title>Genomic Encyclopedia of Type Strains, Phase IV (KMG-IV): sequencing the most valuable type-strain genomes for metagenomic binning, comparative biology and taxonomic classification.</title>
        <authorList>
            <person name="Goeker M."/>
        </authorList>
    </citation>
    <scope>NUCLEOTIDE SEQUENCE [LARGE SCALE GENOMIC DNA]</scope>
    <source>
        <strain evidence="2 3">DSM 14349</strain>
    </source>
</reference>
<gene>
    <name evidence="2" type="ORF">J2Z32_003974</name>
</gene>
<keyword evidence="1" id="KW-0472">Membrane</keyword>
<dbReference type="EMBL" id="JAGGKG010000024">
    <property type="protein sequence ID" value="MBP1907299.1"/>
    <property type="molecule type" value="Genomic_DNA"/>
</dbReference>
<proteinExistence type="predicted"/>
<comment type="caution">
    <text evidence="2">The sequence shown here is derived from an EMBL/GenBank/DDBJ whole genome shotgun (WGS) entry which is preliminary data.</text>
</comment>
<feature type="transmembrane region" description="Helical" evidence="1">
    <location>
        <begin position="21"/>
        <end position="42"/>
    </location>
</feature>
<evidence type="ECO:0000256" key="1">
    <source>
        <dbReference type="SAM" id="Phobius"/>
    </source>
</evidence>
<dbReference type="RefSeq" id="WP_210090878.1">
    <property type="nucleotide sequence ID" value="NZ_JAGGKG010000024.1"/>
</dbReference>
<evidence type="ECO:0000313" key="2">
    <source>
        <dbReference type="EMBL" id="MBP1907299.1"/>
    </source>
</evidence>
<keyword evidence="1" id="KW-1133">Transmembrane helix</keyword>
<dbReference type="PANTHER" id="PTHR37305:SF1">
    <property type="entry name" value="MEMBRANE PROTEIN"/>
    <property type="match status" value="1"/>
</dbReference>
<feature type="transmembrane region" description="Helical" evidence="1">
    <location>
        <begin position="103"/>
        <end position="128"/>
    </location>
</feature>
<sequence>MSNVKSLVSFEVRRFLTAKSTLIYAFIYFVNFIISALFYKLYGSELTVLTVGNGQSFPIQHLQASYLFSGVFIAIYVGQIIIQERTAGTIKLQLLQPVSRNEYFFSKVLSIFVFSIFLSFLMISLGYVVGTLFFGWGDQLIIASLTYSGLSGVFVTLKSGLALALPYFVFGLMALVVAMISNYLLESTIILGVSLMAGQYLELIPIINRWSLIRQMYFFCLDILTKPSPYIMMSLFSLICYALLFGWISYFIFKKKDLFV</sequence>
<accession>A0ABS4FXN4</accession>
<keyword evidence="1" id="KW-0812">Transmembrane</keyword>
<dbReference type="PANTHER" id="PTHR37305">
    <property type="entry name" value="INTEGRAL MEMBRANE PROTEIN-RELATED"/>
    <property type="match status" value="1"/>
</dbReference>
<keyword evidence="3" id="KW-1185">Reference proteome</keyword>
<evidence type="ECO:0000313" key="3">
    <source>
        <dbReference type="Proteomes" id="UP001519272"/>
    </source>
</evidence>
<protein>
    <submittedName>
        <fullName evidence="2">ABC-type transport system involved in multi-copper enzyme maturation permease subunit</fullName>
    </submittedName>
</protein>
<feature type="transmembrane region" description="Helical" evidence="1">
    <location>
        <begin position="189"/>
        <end position="208"/>
    </location>
</feature>
<feature type="transmembrane region" description="Helical" evidence="1">
    <location>
        <begin position="164"/>
        <end position="183"/>
    </location>
</feature>
<name>A0ABS4FXN4_9BACL</name>
<dbReference type="Pfam" id="PF12730">
    <property type="entry name" value="ABC2_membrane_4"/>
    <property type="match status" value="1"/>
</dbReference>